<evidence type="ECO:0000256" key="1">
    <source>
        <dbReference type="ARBA" id="ARBA00009179"/>
    </source>
</evidence>
<dbReference type="InterPro" id="IPR036034">
    <property type="entry name" value="PDZ_sf"/>
</dbReference>
<dbReference type="PANTHER" id="PTHR32060">
    <property type="entry name" value="TAIL-SPECIFIC PROTEASE"/>
    <property type="match status" value="1"/>
</dbReference>
<dbReference type="SUPFAM" id="SSF52096">
    <property type="entry name" value="ClpP/crotonase"/>
    <property type="match status" value="1"/>
</dbReference>
<name>A0A1H2V0F6_ACIFE</name>
<evidence type="ECO:0000256" key="3">
    <source>
        <dbReference type="ARBA" id="ARBA00022801"/>
    </source>
</evidence>
<dbReference type="GO" id="GO:0030288">
    <property type="term" value="C:outer membrane-bounded periplasmic space"/>
    <property type="evidence" value="ECO:0007669"/>
    <property type="project" value="TreeGrafter"/>
</dbReference>
<dbReference type="SMART" id="SM00228">
    <property type="entry name" value="PDZ"/>
    <property type="match status" value="1"/>
</dbReference>
<gene>
    <name evidence="8" type="ORF">SAMN05216495_103103</name>
</gene>
<dbReference type="SUPFAM" id="SSF50156">
    <property type="entry name" value="PDZ domain-like"/>
    <property type="match status" value="1"/>
</dbReference>
<dbReference type="FunFam" id="2.30.42.10:FF:000063">
    <property type="entry name" value="Peptidase, S41 family"/>
    <property type="match status" value="1"/>
</dbReference>
<dbReference type="Pfam" id="PF22694">
    <property type="entry name" value="CtpB_N-like"/>
    <property type="match status" value="1"/>
</dbReference>
<evidence type="ECO:0000256" key="2">
    <source>
        <dbReference type="ARBA" id="ARBA00022670"/>
    </source>
</evidence>
<keyword evidence="6" id="KW-1133">Transmembrane helix</keyword>
<evidence type="ECO:0000259" key="7">
    <source>
        <dbReference type="PROSITE" id="PS50106"/>
    </source>
</evidence>
<dbReference type="NCBIfam" id="TIGR00225">
    <property type="entry name" value="prc"/>
    <property type="match status" value="1"/>
</dbReference>
<sequence>MFKKRFSIPQMLGVFFLSLGVFSGGTYYLMKNWIGDPGALFQIVRTMHLIQEHYVGETNRKAIYDGALKGMVGVLNDPYSTYLDNQDFQALSTMTEGHFGGVGMVMGQKKDGQFVVVAPIEDTPAYKAGIKAGDILLKIDGEDLNGQNLNQVVKKIRGRDGSQVTLTLKRGSEEPRDIAVTRSDIKLKSVYSRMEDGGIGYIRITNFNEDTARDFGASLQDLRDKGMKALVLDLRDNPGGLLESGVGVARYLVPKGPIVSVTDKDGNTQTESSSLETVDFPLAVLVNHGTASAAEIVSGAIQDTGSGKLFGVKTYGKGVVQNIFLLSNKTAVKLTVARYYTPSGRSIDKVGITPDQAVEATDEEGSNQLQAAEEYLRQQLQQ</sequence>
<dbReference type="CDD" id="cd06782">
    <property type="entry name" value="cpPDZ_CPP-like"/>
    <property type="match status" value="1"/>
</dbReference>
<keyword evidence="4 5" id="KW-0720">Serine protease</keyword>
<dbReference type="PROSITE" id="PS50106">
    <property type="entry name" value="PDZ"/>
    <property type="match status" value="1"/>
</dbReference>
<dbReference type="InterPro" id="IPR041489">
    <property type="entry name" value="PDZ_6"/>
</dbReference>
<evidence type="ECO:0000313" key="8">
    <source>
        <dbReference type="EMBL" id="SDW61793.1"/>
    </source>
</evidence>
<dbReference type="OMA" id="TWSIVDE"/>
<evidence type="ECO:0000256" key="4">
    <source>
        <dbReference type="ARBA" id="ARBA00022825"/>
    </source>
</evidence>
<evidence type="ECO:0000256" key="6">
    <source>
        <dbReference type="SAM" id="Phobius"/>
    </source>
</evidence>
<dbReference type="SMART" id="SM00245">
    <property type="entry name" value="TSPc"/>
    <property type="match status" value="1"/>
</dbReference>
<comment type="similarity">
    <text evidence="1 5">Belongs to the peptidase S41A family.</text>
</comment>
<dbReference type="GeneID" id="78334415"/>
<dbReference type="InterPro" id="IPR029045">
    <property type="entry name" value="ClpP/crotonase-like_dom_sf"/>
</dbReference>
<proteinExistence type="inferred from homology"/>
<dbReference type="Gene3D" id="3.30.750.44">
    <property type="match status" value="1"/>
</dbReference>
<dbReference type="Pfam" id="PF17820">
    <property type="entry name" value="PDZ_6"/>
    <property type="match status" value="1"/>
</dbReference>
<comment type="caution">
    <text evidence="8">The sequence shown here is derived from an EMBL/GenBank/DDBJ whole genome shotgun (WGS) entry which is preliminary data.</text>
</comment>
<dbReference type="RefSeq" id="WP_012938044.1">
    <property type="nucleotide sequence ID" value="NZ_CAMEFB010000011.1"/>
</dbReference>
<dbReference type="AlphaFoldDB" id="A0A1H2V0F6"/>
<dbReference type="EMBL" id="FNOP01000003">
    <property type="protein sequence ID" value="SDW61793.1"/>
    <property type="molecule type" value="Genomic_DNA"/>
</dbReference>
<protein>
    <submittedName>
        <fullName evidence="8">Carboxyl-terminal processing protease</fullName>
    </submittedName>
</protein>
<keyword evidence="6" id="KW-0812">Transmembrane</keyword>
<keyword evidence="6" id="KW-0472">Membrane</keyword>
<dbReference type="InterPro" id="IPR004447">
    <property type="entry name" value="Peptidase_S41A"/>
</dbReference>
<dbReference type="InterPro" id="IPR005151">
    <property type="entry name" value="Tail-specific_protease"/>
</dbReference>
<accession>A0A1H2V0F6</accession>
<organism evidence="8 9">
    <name type="scientific">Acidaminococcus fermentans</name>
    <dbReference type="NCBI Taxonomy" id="905"/>
    <lineage>
        <taxon>Bacteria</taxon>
        <taxon>Bacillati</taxon>
        <taxon>Bacillota</taxon>
        <taxon>Negativicutes</taxon>
        <taxon>Acidaminococcales</taxon>
        <taxon>Acidaminococcaceae</taxon>
        <taxon>Acidaminococcus</taxon>
    </lineage>
</organism>
<feature type="domain" description="PDZ" evidence="7">
    <location>
        <begin position="91"/>
        <end position="157"/>
    </location>
</feature>
<evidence type="ECO:0000313" key="9">
    <source>
        <dbReference type="Proteomes" id="UP000182379"/>
    </source>
</evidence>
<dbReference type="InterPro" id="IPR001478">
    <property type="entry name" value="PDZ"/>
</dbReference>
<keyword evidence="3 5" id="KW-0378">Hydrolase</keyword>
<dbReference type="CDD" id="cd07560">
    <property type="entry name" value="Peptidase_S41_CPP"/>
    <property type="match status" value="1"/>
</dbReference>
<dbReference type="PANTHER" id="PTHR32060:SF30">
    <property type="entry name" value="CARBOXY-TERMINAL PROCESSING PROTEASE CTPA"/>
    <property type="match status" value="1"/>
</dbReference>
<dbReference type="GO" id="GO:0006508">
    <property type="term" value="P:proteolysis"/>
    <property type="evidence" value="ECO:0007669"/>
    <property type="project" value="UniProtKB-KW"/>
</dbReference>
<reference evidence="8 9" key="1">
    <citation type="submission" date="2016-10" db="EMBL/GenBank/DDBJ databases">
        <authorList>
            <person name="Varghese N."/>
            <person name="Submissions S."/>
        </authorList>
    </citation>
    <scope>NUCLEOTIDE SEQUENCE [LARGE SCALE GENOMIC DNA]</scope>
    <source>
        <strain evidence="8 9">WCC6</strain>
    </source>
</reference>
<dbReference type="InterPro" id="IPR055210">
    <property type="entry name" value="CtpA/B_N"/>
</dbReference>
<dbReference type="Proteomes" id="UP000182379">
    <property type="component" value="Unassembled WGS sequence"/>
</dbReference>
<dbReference type="Gene3D" id="2.30.42.10">
    <property type="match status" value="1"/>
</dbReference>
<dbReference type="Pfam" id="PF03572">
    <property type="entry name" value="Peptidase_S41"/>
    <property type="match status" value="1"/>
</dbReference>
<feature type="transmembrane region" description="Helical" evidence="6">
    <location>
        <begin position="12"/>
        <end position="30"/>
    </location>
</feature>
<dbReference type="GO" id="GO:0007165">
    <property type="term" value="P:signal transduction"/>
    <property type="evidence" value="ECO:0007669"/>
    <property type="project" value="TreeGrafter"/>
</dbReference>
<dbReference type="GO" id="GO:0008236">
    <property type="term" value="F:serine-type peptidase activity"/>
    <property type="evidence" value="ECO:0007669"/>
    <property type="project" value="UniProtKB-KW"/>
</dbReference>
<dbReference type="Gene3D" id="3.90.226.10">
    <property type="entry name" value="2-enoyl-CoA Hydratase, Chain A, domain 1"/>
    <property type="match status" value="1"/>
</dbReference>
<keyword evidence="2 5" id="KW-0645">Protease</keyword>
<evidence type="ECO:0000256" key="5">
    <source>
        <dbReference type="RuleBase" id="RU004404"/>
    </source>
</evidence>
<dbReference type="GO" id="GO:0004175">
    <property type="term" value="F:endopeptidase activity"/>
    <property type="evidence" value="ECO:0007669"/>
    <property type="project" value="TreeGrafter"/>
</dbReference>